<protein>
    <submittedName>
        <fullName evidence="1">Uncharacterized protein</fullName>
    </submittedName>
</protein>
<keyword evidence="2" id="KW-1185">Reference proteome</keyword>
<comment type="caution">
    <text evidence="1">The sequence shown here is derived from an EMBL/GenBank/DDBJ whole genome shotgun (WGS) entry which is preliminary data.</text>
</comment>
<organism evidence="1 2">
    <name type="scientific">Ceratopteris richardii</name>
    <name type="common">Triangle waterfern</name>
    <dbReference type="NCBI Taxonomy" id="49495"/>
    <lineage>
        <taxon>Eukaryota</taxon>
        <taxon>Viridiplantae</taxon>
        <taxon>Streptophyta</taxon>
        <taxon>Embryophyta</taxon>
        <taxon>Tracheophyta</taxon>
        <taxon>Polypodiopsida</taxon>
        <taxon>Polypodiidae</taxon>
        <taxon>Polypodiales</taxon>
        <taxon>Pteridineae</taxon>
        <taxon>Pteridaceae</taxon>
        <taxon>Parkerioideae</taxon>
        <taxon>Ceratopteris</taxon>
    </lineage>
</organism>
<reference evidence="1" key="1">
    <citation type="submission" date="2021-08" db="EMBL/GenBank/DDBJ databases">
        <title>WGS assembly of Ceratopteris richardii.</title>
        <authorList>
            <person name="Marchant D.B."/>
            <person name="Chen G."/>
            <person name="Jenkins J."/>
            <person name="Shu S."/>
            <person name="Leebens-Mack J."/>
            <person name="Grimwood J."/>
            <person name="Schmutz J."/>
            <person name="Soltis P."/>
            <person name="Soltis D."/>
            <person name="Chen Z.-H."/>
        </authorList>
    </citation>
    <scope>NUCLEOTIDE SEQUENCE</scope>
    <source>
        <strain evidence="1">Whitten #5841</strain>
        <tissue evidence="1">Leaf</tissue>
    </source>
</reference>
<evidence type="ECO:0000313" key="2">
    <source>
        <dbReference type="Proteomes" id="UP000825935"/>
    </source>
</evidence>
<dbReference type="EMBL" id="CM035415">
    <property type="protein sequence ID" value="KAH7426655.1"/>
    <property type="molecule type" value="Genomic_DNA"/>
</dbReference>
<proteinExistence type="predicted"/>
<accession>A0A8T2TZ09</accession>
<dbReference type="Proteomes" id="UP000825935">
    <property type="component" value="Chromosome 10"/>
</dbReference>
<sequence>MDVSCILEHHLRDNVLWMECESISTVYPTTLRKKAIVHQQVSGTSNQRALLCFIFLEDMSWIQ</sequence>
<name>A0A8T2TZ09_CERRI</name>
<evidence type="ECO:0000313" key="1">
    <source>
        <dbReference type="EMBL" id="KAH7426655.1"/>
    </source>
</evidence>
<gene>
    <name evidence="1" type="ORF">KP509_10G010800</name>
</gene>
<dbReference type="AlphaFoldDB" id="A0A8T2TZ09"/>